<evidence type="ECO:0000313" key="2">
    <source>
        <dbReference type="Proteomes" id="UP001281761"/>
    </source>
</evidence>
<dbReference type="Proteomes" id="UP001281761">
    <property type="component" value="Unassembled WGS sequence"/>
</dbReference>
<name>A0ABQ9YLP7_9EUKA</name>
<keyword evidence="2" id="KW-1185">Reference proteome</keyword>
<protein>
    <submittedName>
        <fullName evidence="1">Uncharacterized protein</fullName>
    </submittedName>
</protein>
<sequence length="111" mass="12618">MASHLDTAQSQIREIQKTVIDSRQQRRGISLRQAPTSTLSMELICELDEVISQFQLTDSDSLTQAFASLIKIFVNYRDTPTSLAAIYRHLLYYSAHILANMCLFQSSLTFT</sequence>
<organism evidence="1 2">
    <name type="scientific">Blattamonas nauphoetae</name>
    <dbReference type="NCBI Taxonomy" id="2049346"/>
    <lineage>
        <taxon>Eukaryota</taxon>
        <taxon>Metamonada</taxon>
        <taxon>Preaxostyla</taxon>
        <taxon>Oxymonadida</taxon>
        <taxon>Blattamonas</taxon>
    </lineage>
</organism>
<gene>
    <name evidence="1" type="ORF">BLNAU_597</name>
</gene>
<evidence type="ECO:0000313" key="1">
    <source>
        <dbReference type="EMBL" id="KAK2964680.1"/>
    </source>
</evidence>
<proteinExistence type="predicted"/>
<dbReference type="EMBL" id="JARBJD010000002">
    <property type="protein sequence ID" value="KAK2964680.1"/>
    <property type="molecule type" value="Genomic_DNA"/>
</dbReference>
<accession>A0ABQ9YLP7</accession>
<reference evidence="1 2" key="1">
    <citation type="journal article" date="2022" name="bioRxiv">
        <title>Genomics of Preaxostyla Flagellates Illuminates Evolutionary Transitions and the Path Towards Mitochondrial Loss.</title>
        <authorList>
            <person name="Novak L.V.F."/>
            <person name="Treitli S.C."/>
            <person name="Pyrih J."/>
            <person name="Halakuc P."/>
            <person name="Pipaliya S.V."/>
            <person name="Vacek V."/>
            <person name="Brzon O."/>
            <person name="Soukal P."/>
            <person name="Eme L."/>
            <person name="Dacks J.B."/>
            <person name="Karnkowska A."/>
            <person name="Elias M."/>
            <person name="Hampl V."/>
        </authorList>
    </citation>
    <scope>NUCLEOTIDE SEQUENCE [LARGE SCALE GENOMIC DNA]</scope>
    <source>
        <strain evidence="1">NAU3</strain>
        <tissue evidence="1">Gut</tissue>
    </source>
</reference>
<comment type="caution">
    <text evidence="1">The sequence shown here is derived from an EMBL/GenBank/DDBJ whole genome shotgun (WGS) entry which is preliminary data.</text>
</comment>